<evidence type="ECO:0000313" key="2">
    <source>
        <dbReference type="EMBL" id="LAA48588.1"/>
    </source>
</evidence>
<evidence type="ECO:0000256" key="1">
    <source>
        <dbReference type="SAM" id="Phobius"/>
    </source>
</evidence>
<sequence>MGVTKRLIKGENEMGSQLLAVVTNQMNLRCLDSQSLLPVTFSFSLFLLPHGAASVVPPTLRPQHQLALFWRPGPLYVLRGYPVCLLPGVRSLLMFYGYLQLLFAVLH</sequence>
<keyword evidence="1" id="KW-0812">Transmembrane</keyword>
<dbReference type="AlphaFoldDB" id="A0A2D4FMA2"/>
<feature type="transmembrane region" description="Helical" evidence="1">
    <location>
        <begin position="80"/>
        <end position="106"/>
    </location>
</feature>
<feature type="transmembrane region" description="Helical" evidence="1">
    <location>
        <begin position="36"/>
        <end position="60"/>
    </location>
</feature>
<protein>
    <submittedName>
        <fullName evidence="2">Uncharacterized protein</fullName>
    </submittedName>
</protein>
<organism evidence="2">
    <name type="scientific">Micrurus corallinus</name>
    <name type="common">Brazilian coral snake</name>
    <dbReference type="NCBI Taxonomy" id="54390"/>
    <lineage>
        <taxon>Eukaryota</taxon>
        <taxon>Metazoa</taxon>
        <taxon>Chordata</taxon>
        <taxon>Craniata</taxon>
        <taxon>Vertebrata</taxon>
        <taxon>Euteleostomi</taxon>
        <taxon>Lepidosauria</taxon>
        <taxon>Squamata</taxon>
        <taxon>Bifurcata</taxon>
        <taxon>Unidentata</taxon>
        <taxon>Episquamata</taxon>
        <taxon>Toxicofera</taxon>
        <taxon>Serpentes</taxon>
        <taxon>Colubroidea</taxon>
        <taxon>Elapidae</taxon>
        <taxon>Elapinae</taxon>
        <taxon>Micrurus</taxon>
    </lineage>
</organism>
<accession>A0A2D4FMA2</accession>
<proteinExistence type="predicted"/>
<keyword evidence="1" id="KW-0472">Membrane</keyword>
<name>A0A2D4FMA2_MICCO</name>
<reference evidence="2" key="2">
    <citation type="submission" date="2017-11" db="EMBL/GenBank/DDBJ databases">
        <title>Coralsnake Venomics: Analyses of Venom Gland Transcriptomes and Proteomes of Six Brazilian Taxa.</title>
        <authorList>
            <person name="Aird S.D."/>
            <person name="Jorge da Silva N."/>
            <person name="Qiu L."/>
            <person name="Villar-Briones A."/>
            <person name="Aparecida-Saddi V."/>
            <person name="Campos-Telles M.P."/>
            <person name="Grau M."/>
            <person name="Mikheyev A.S."/>
        </authorList>
    </citation>
    <scope>NUCLEOTIDE SEQUENCE</scope>
    <source>
        <tissue evidence="2">Venom_gland</tissue>
    </source>
</reference>
<keyword evidence="1" id="KW-1133">Transmembrane helix</keyword>
<dbReference type="EMBL" id="IACJ01076538">
    <property type="protein sequence ID" value="LAA48588.1"/>
    <property type="molecule type" value="Transcribed_RNA"/>
</dbReference>
<reference evidence="2" key="1">
    <citation type="submission" date="2017-07" db="EMBL/GenBank/DDBJ databases">
        <authorList>
            <person name="Mikheyev A."/>
            <person name="Grau M."/>
        </authorList>
    </citation>
    <scope>NUCLEOTIDE SEQUENCE</scope>
    <source>
        <tissue evidence="2">Venom_gland</tissue>
    </source>
</reference>